<name>A0ABV5YWW0_9ACTN</name>
<feature type="transmembrane region" description="Helical" evidence="7">
    <location>
        <begin position="104"/>
        <end position="126"/>
    </location>
</feature>
<keyword evidence="2" id="KW-1003">Cell membrane</keyword>
<protein>
    <recommendedName>
        <fullName evidence="10">ABC transporter permease</fullName>
    </recommendedName>
</protein>
<dbReference type="EMBL" id="JBHLZP010000750">
    <property type="protein sequence ID" value="MFB9839575.1"/>
    <property type="molecule type" value="Genomic_DNA"/>
</dbReference>
<feature type="compositionally biased region" description="Pro residues" evidence="6">
    <location>
        <begin position="1"/>
        <end position="36"/>
    </location>
</feature>
<evidence type="ECO:0008006" key="10">
    <source>
        <dbReference type="Google" id="ProtNLM"/>
    </source>
</evidence>
<evidence type="ECO:0000256" key="5">
    <source>
        <dbReference type="ARBA" id="ARBA00023136"/>
    </source>
</evidence>
<feature type="transmembrane region" description="Helical" evidence="7">
    <location>
        <begin position="50"/>
        <end position="69"/>
    </location>
</feature>
<sequence>TPPPPGMPQQLPPPPGIPQQPPYRPQQPWGHPPVPAARPSGARDRLLPHLIWEGVLAVIAVILMIGMAAGISGHILGTALGQAGCYGLLAVGLAFSLRTGSPNLAVGAVLGFTSTLSAYLATAHGWGSFPALLVAILLATLIGLVLGVLVAVLSVPAWALTLGAAAALQAITLKISHGTIIPMPFHAMYSNAMWFGIFLVVSVAGGAVWLIPDVRTALGTARRTGDQARWIDPRGGLGVIAGLTGSSLLAALSAIPVLLRLRMADPNGTALITMVLGGVLLGGVSVFGRRGGVFGTLLGVTIVALIQTLVVDKGLSAWFSTLVVGLAVMVGLGVSRALESLTDSLNRPRRATAAPPPPMPSPYVPPPPPAR</sequence>
<dbReference type="RefSeq" id="WP_378212717.1">
    <property type="nucleotide sequence ID" value="NZ_JBHLZP010000750.1"/>
</dbReference>
<comment type="caution">
    <text evidence="8">The sequence shown here is derived from an EMBL/GenBank/DDBJ whole genome shotgun (WGS) entry which is preliminary data.</text>
</comment>
<feature type="transmembrane region" description="Helical" evidence="7">
    <location>
        <begin position="317"/>
        <end position="338"/>
    </location>
</feature>
<keyword evidence="3 7" id="KW-0812">Transmembrane</keyword>
<evidence type="ECO:0000313" key="9">
    <source>
        <dbReference type="Proteomes" id="UP001589627"/>
    </source>
</evidence>
<feature type="region of interest" description="Disordered" evidence="6">
    <location>
        <begin position="1"/>
        <end position="40"/>
    </location>
</feature>
<comment type="subcellular location">
    <subcellularLocation>
        <location evidence="1">Cell membrane</location>
        <topology evidence="1">Multi-pass membrane protein</topology>
    </subcellularLocation>
</comment>
<feature type="non-terminal residue" evidence="8">
    <location>
        <position position="1"/>
    </location>
</feature>
<feature type="transmembrane region" description="Helical" evidence="7">
    <location>
        <begin position="270"/>
        <end position="287"/>
    </location>
</feature>
<organism evidence="8 9">
    <name type="scientific">Actinoallomurus acaciae</name>
    <dbReference type="NCBI Taxonomy" id="502577"/>
    <lineage>
        <taxon>Bacteria</taxon>
        <taxon>Bacillati</taxon>
        <taxon>Actinomycetota</taxon>
        <taxon>Actinomycetes</taxon>
        <taxon>Streptosporangiales</taxon>
        <taxon>Thermomonosporaceae</taxon>
        <taxon>Actinoallomurus</taxon>
    </lineage>
</organism>
<feature type="transmembrane region" description="Helical" evidence="7">
    <location>
        <begin position="235"/>
        <end position="258"/>
    </location>
</feature>
<proteinExistence type="predicted"/>
<evidence type="ECO:0000256" key="3">
    <source>
        <dbReference type="ARBA" id="ARBA00022692"/>
    </source>
</evidence>
<evidence type="ECO:0000256" key="4">
    <source>
        <dbReference type="ARBA" id="ARBA00022989"/>
    </source>
</evidence>
<gene>
    <name evidence="8" type="ORF">ACFFNX_46280</name>
</gene>
<feature type="transmembrane region" description="Helical" evidence="7">
    <location>
        <begin position="132"/>
        <end position="153"/>
    </location>
</feature>
<keyword evidence="4 7" id="KW-1133">Transmembrane helix</keyword>
<evidence type="ECO:0000256" key="1">
    <source>
        <dbReference type="ARBA" id="ARBA00004651"/>
    </source>
</evidence>
<keyword evidence="9" id="KW-1185">Reference proteome</keyword>
<evidence type="ECO:0000256" key="2">
    <source>
        <dbReference type="ARBA" id="ARBA00022475"/>
    </source>
</evidence>
<dbReference type="Pfam" id="PF02653">
    <property type="entry name" value="BPD_transp_2"/>
    <property type="match status" value="1"/>
</dbReference>
<accession>A0ABV5YWW0</accession>
<evidence type="ECO:0000256" key="6">
    <source>
        <dbReference type="SAM" id="MobiDB-lite"/>
    </source>
</evidence>
<dbReference type="PANTHER" id="PTHR32196">
    <property type="entry name" value="ABC TRANSPORTER PERMEASE PROTEIN YPHD-RELATED-RELATED"/>
    <property type="match status" value="1"/>
</dbReference>
<feature type="transmembrane region" description="Helical" evidence="7">
    <location>
        <begin position="75"/>
        <end position="97"/>
    </location>
</feature>
<feature type="transmembrane region" description="Helical" evidence="7">
    <location>
        <begin position="192"/>
        <end position="214"/>
    </location>
</feature>
<dbReference type="InterPro" id="IPR001851">
    <property type="entry name" value="ABC_transp_permease"/>
</dbReference>
<dbReference type="Proteomes" id="UP001589627">
    <property type="component" value="Unassembled WGS sequence"/>
</dbReference>
<evidence type="ECO:0000256" key="7">
    <source>
        <dbReference type="SAM" id="Phobius"/>
    </source>
</evidence>
<feature type="transmembrane region" description="Helical" evidence="7">
    <location>
        <begin position="294"/>
        <end position="311"/>
    </location>
</feature>
<feature type="region of interest" description="Disordered" evidence="6">
    <location>
        <begin position="345"/>
        <end position="371"/>
    </location>
</feature>
<feature type="compositionally biased region" description="Pro residues" evidence="6">
    <location>
        <begin position="354"/>
        <end position="371"/>
    </location>
</feature>
<feature type="transmembrane region" description="Helical" evidence="7">
    <location>
        <begin position="160"/>
        <end position="180"/>
    </location>
</feature>
<keyword evidence="5 7" id="KW-0472">Membrane</keyword>
<reference evidence="8 9" key="1">
    <citation type="submission" date="2024-09" db="EMBL/GenBank/DDBJ databases">
        <authorList>
            <person name="Sun Q."/>
            <person name="Mori K."/>
        </authorList>
    </citation>
    <scope>NUCLEOTIDE SEQUENCE [LARGE SCALE GENOMIC DNA]</scope>
    <source>
        <strain evidence="8 9">TBRC 0563</strain>
    </source>
</reference>
<evidence type="ECO:0000313" key="8">
    <source>
        <dbReference type="EMBL" id="MFB9839575.1"/>
    </source>
</evidence>